<feature type="domain" description="Methionyl-tRNA synthetase anticodon-binding" evidence="13">
    <location>
        <begin position="396"/>
        <end position="489"/>
    </location>
</feature>
<evidence type="ECO:0000313" key="14">
    <source>
        <dbReference type="EMBL" id="MBN3580255.1"/>
    </source>
</evidence>
<dbReference type="InterPro" id="IPR014758">
    <property type="entry name" value="Met-tRNA_synth"/>
</dbReference>
<reference evidence="14 15" key="1">
    <citation type="submission" date="2021-02" db="EMBL/GenBank/DDBJ databases">
        <title>Draft Genome Sequences of 5 Vibrio neptunius Strains Isolated From of Bivalve Hatcheries.</title>
        <authorList>
            <person name="Galvis F."/>
            <person name="Barja J.L."/>
            <person name="Lemos M.L."/>
            <person name="Balado M."/>
        </authorList>
    </citation>
    <scope>NUCLEOTIDE SEQUENCE [LARGE SCALE GENOMIC DNA]</scope>
    <source>
        <strain evidence="14 15">PP-145.98</strain>
    </source>
</reference>
<evidence type="ECO:0000259" key="13">
    <source>
        <dbReference type="Pfam" id="PF19303"/>
    </source>
</evidence>
<dbReference type="EC" id="6.1.1.10" evidence="2"/>
<protein>
    <recommendedName>
        <fullName evidence="3">Methionine--tRNA ligase</fullName>
        <ecNumber evidence="2">6.1.1.10</ecNumber>
    </recommendedName>
    <alternativeName>
        <fullName evidence="9">Methionyl-tRNA synthetase</fullName>
    </alternativeName>
</protein>
<name>A0ABS3A6Z5_9VIBR</name>
<dbReference type="Gene3D" id="3.40.50.620">
    <property type="entry name" value="HUPs"/>
    <property type="match status" value="1"/>
</dbReference>
<dbReference type="PANTHER" id="PTHR43326:SF1">
    <property type="entry name" value="METHIONINE--TRNA LIGASE, MITOCHONDRIAL"/>
    <property type="match status" value="1"/>
</dbReference>
<dbReference type="RefSeq" id="WP_206371953.1">
    <property type="nucleotide sequence ID" value="NZ_CAWPTM010000116.1"/>
</dbReference>
<dbReference type="InterPro" id="IPR002300">
    <property type="entry name" value="aa-tRNA-synth_Ia"/>
</dbReference>
<keyword evidence="15" id="KW-1185">Reference proteome</keyword>
<dbReference type="InterPro" id="IPR015413">
    <property type="entry name" value="Methionyl/Leucyl_tRNA_Synth"/>
</dbReference>
<keyword evidence="7 10" id="KW-0648">Protein biosynthesis</keyword>
<dbReference type="EMBL" id="JAFHLB010000041">
    <property type="protein sequence ID" value="MBN3580255.1"/>
    <property type="molecule type" value="Genomic_DNA"/>
</dbReference>
<evidence type="ECO:0000259" key="11">
    <source>
        <dbReference type="Pfam" id="PF00133"/>
    </source>
</evidence>
<sequence length="519" mass="58780">MSLKQSIATKPSLLPKQCFITTPIFYANGEPHLGHAYSGIIADIFHRFSLLLGSESRLITGTDEHGQKIAQTALSRQQSTQEFVDATSKAFQALWPQLAIEPNVFIRTTAEDHQAHIQDIWTTLESQNDIYLGQYSGEYCVACEQYYPPRELVDNRLCPVHKQPVVQVEEQTYLFRLDKYRIALIEYYQTHPNVIAPQHFQNTIIEQLKSAPLADLSISRINNKWGIQVPSHHQHTVYVWIDALFSYITAIQRTGAQKADIANTQHILGKDILLFHAVYWPAFLLALNLPLPKKLIVHGWWTIDGEKISKSNPETTVNPSVFAKQLTTDGLRYALVRQKPLYRDGNVVLDEFAELINADLLNTLANLVKRNHTLIAKVFAGKITLEEVGQLDLECATFVDQLTPCLKDIVNAYQDGDLHQVTKVILALLVELNGFFHHRAPWLVRKGQPAHKSKQTCLVVTNFIRELAWLSSPIIPKLSQRIIAELGEQPCSVLRQGRLVFEGIAVKSANSHWQRVEIA</sequence>
<dbReference type="Gene3D" id="2.170.220.10">
    <property type="match status" value="1"/>
</dbReference>
<dbReference type="CDD" id="cd00814">
    <property type="entry name" value="MetRS_core"/>
    <property type="match status" value="1"/>
</dbReference>
<evidence type="ECO:0000256" key="7">
    <source>
        <dbReference type="ARBA" id="ARBA00022917"/>
    </source>
</evidence>
<dbReference type="InterPro" id="IPR009080">
    <property type="entry name" value="tRNAsynth_Ia_anticodon-bd"/>
</dbReference>
<evidence type="ECO:0000256" key="5">
    <source>
        <dbReference type="ARBA" id="ARBA00022741"/>
    </source>
</evidence>
<comment type="function">
    <text evidence="1">Is required not only for elongation of protein synthesis but also for the initiation of all mRNA translation through initiator tRNA(fMet) aminoacylation.</text>
</comment>
<dbReference type="InterPro" id="IPR014729">
    <property type="entry name" value="Rossmann-like_a/b/a_fold"/>
</dbReference>
<dbReference type="InterPro" id="IPR041872">
    <property type="entry name" value="Anticodon_Met"/>
</dbReference>
<organism evidence="14 15">
    <name type="scientific">Vibrio neptunius</name>
    <dbReference type="NCBI Taxonomy" id="170651"/>
    <lineage>
        <taxon>Bacteria</taxon>
        <taxon>Pseudomonadati</taxon>
        <taxon>Pseudomonadota</taxon>
        <taxon>Gammaproteobacteria</taxon>
        <taxon>Vibrionales</taxon>
        <taxon>Vibrionaceae</taxon>
        <taxon>Vibrio</taxon>
    </lineage>
</organism>
<dbReference type="SUPFAM" id="SSF47323">
    <property type="entry name" value="Anticodon-binding domain of a subclass of class I aminoacyl-tRNA synthetases"/>
    <property type="match status" value="1"/>
</dbReference>
<dbReference type="PRINTS" id="PR01041">
    <property type="entry name" value="TRNASYNTHMET"/>
</dbReference>
<feature type="domain" description="Methionyl/Leucyl tRNA synthetase" evidence="12">
    <location>
        <begin position="156"/>
        <end position="371"/>
    </location>
</feature>
<keyword evidence="8 10" id="KW-0030">Aminoacyl-tRNA synthetase</keyword>
<evidence type="ECO:0000256" key="4">
    <source>
        <dbReference type="ARBA" id="ARBA00022598"/>
    </source>
</evidence>
<keyword evidence="6 10" id="KW-0067">ATP-binding</keyword>
<dbReference type="NCBIfam" id="TIGR00398">
    <property type="entry name" value="metG"/>
    <property type="match status" value="1"/>
</dbReference>
<keyword evidence="5 10" id="KW-0547">Nucleotide-binding</keyword>
<dbReference type="InterPro" id="IPR023457">
    <property type="entry name" value="Met-tRNA_synth_2"/>
</dbReference>
<accession>A0ABS3A6Z5</accession>
<keyword evidence="4 10" id="KW-0436">Ligase</keyword>
<dbReference type="PANTHER" id="PTHR43326">
    <property type="entry name" value="METHIONYL-TRNA SYNTHETASE"/>
    <property type="match status" value="1"/>
</dbReference>
<dbReference type="SUPFAM" id="SSF52374">
    <property type="entry name" value="Nucleotidylyl transferase"/>
    <property type="match status" value="1"/>
</dbReference>
<dbReference type="Proteomes" id="UP000779070">
    <property type="component" value="Unassembled WGS sequence"/>
</dbReference>
<gene>
    <name evidence="14" type="ORF">JYA62_21635</name>
</gene>
<evidence type="ECO:0000256" key="3">
    <source>
        <dbReference type="ARBA" id="ARBA00018753"/>
    </source>
</evidence>
<evidence type="ECO:0000256" key="2">
    <source>
        <dbReference type="ARBA" id="ARBA00012838"/>
    </source>
</evidence>
<evidence type="ECO:0000313" key="15">
    <source>
        <dbReference type="Proteomes" id="UP000779070"/>
    </source>
</evidence>
<evidence type="ECO:0000256" key="10">
    <source>
        <dbReference type="RuleBase" id="RU363039"/>
    </source>
</evidence>
<dbReference type="Pfam" id="PF19303">
    <property type="entry name" value="Anticodon_3"/>
    <property type="match status" value="1"/>
</dbReference>
<dbReference type="GO" id="GO:0004825">
    <property type="term" value="F:methionine-tRNA ligase activity"/>
    <property type="evidence" value="ECO:0007669"/>
    <property type="project" value="UniProtKB-EC"/>
</dbReference>
<evidence type="ECO:0000256" key="8">
    <source>
        <dbReference type="ARBA" id="ARBA00023146"/>
    </source>
</evidence>
<dbReference type="InterPro" id="IPR033911">
    <property type="entry name" value="MetRS_core"/>
</dbReference>
<evidence type="ECO:0000259" key="12">
    <source>
        <dbReference type="Pfam" id="PF09334"/>
    </source>
</evidence>
<proteinExistence type="inferred from homology"/>
<comment type="caution">
    <text evidence="14">The sequence shown here is derived from an EMBL/GenBank/DDBJ whole genome shotgun (WGS) entry which is preliminary data.</text>
</comment>
<dbReference type="Pfam" id="PF00133">
    <property type="entry name" value="tRNA-synt_1"/>
    <property type="match status" value="1"/>
</dbReference>
<evidence type="ECO:0000256" key="6">
    <source>
        <dbReference type="ARBA" id="ARBA00022840"/>
    </source>
</evidence>
<comment type="similarity">
    <text evidence="10">Belongs to the class-I aminoacyl-tRNA synthetase family.</text>
</comment>
<evidence type="ECO:0000256" key="9">
    <source>
        <dbReference type="ARBA" id="ARBA00030904"/>
    </source>
</evidence>
<evidence type="ECO:0000256" key="1">
    <source>
        <dbReference type="ARBA" id="ARBA00003314"/>
    </source>
</evidence>
<feature type="domain" description="Aminoacyl-tRNA synthetase class Ia" evidence="11">
    <location>
        <begin position="18"/>
        <end position="93"/>
    </location>
</feature>
<dbReference type="Gene3D" id="1.10.730.10">
    <property type="entry name" value="Isoleucyl-tRNA Synthetase, Domain 1"/>
    <property type="match status" value="1"/>
</dbReference>
<dbReference type="Pfam" id="PF09334">
    <property type="entry name" value="tRNA-synt_1g"/>
    <property type="match status" value="1"/>
</dbReference>